<dbReference type="AlphaFoldDB" id="A0AAN9S6V5"/>
<proteinExistence type="predicted"/>
<comment type="caution">
    <text evidence="1">The sequence shown here is derived from an EMBL/GenBank/DDBJ whole genome shotgun (WGS) entry which is preliminary data.</text>
</comment>
<evidence type="ECO:0000313" key="1">
    <source>
        <dbReference type="EMBL" id="KAK7390703.1"/>
    </source>
</evidence>
<keyword evidence="2" id="KW-1185">Reference proteome</keyword>
<sequence>MEDKIVLPNVESYVSMNKSPLSIHNPVQNQPTAKPVESPRQIAGLYIRIEDGVGFCEGTKVVGVEELVMERTGAINMPISYTSILLVKASQYSKNQAFKSRHGFLIEWTTWLVAYQRVSALLPLQFPDMSSRRMVGQQHSKLTIEQKVKASSGY</sequence>
<dbReference type="Proteomes" id="UP001386955">
    <property type="component" value="Unassembled WGS sequence"/>
</dbReference>
<gene>
    <name evidence="1" type="ORF">VNO78_18719</name>
</gene>
<evidence type="ECO:0000313" key="2">
    <source>
        <dbReference type="Proteomes" id="UP001386955"/>
    </source>
</evidence>
<dbReference type="EMBL" id="JAYMYS010000005">
    <property type="protein sequence ID" value="KAK7390703.1"/>
    <property type="molecule type" value="Genomic_DNA"/>
</dbReference>
<organism evidence="1 2">
    <name type="scientific">Psophocarpus tetragonolobus</name>
    <name type="common">Winged bean</name>
    <name type="synonym">Dolichos tetragonolobus</name>
    <dbReference type="NCBI Taxonomy" id="3891"/>
    <lineage>
        <taxon>Eukaryota</taxon>
        <taxon>Viridiplantae</taxon>
        <taxon>Streptophyta</taxon>
        <taxon>Embryophyta</taxon>
        <taxon>Tracheophyta</taxon>
        <taxon>Spermatophyta</taxon>
        <taxon>Magnoliopsida</taxon>
        <taxon>eudicotyledons</taxon>
        <taxon>Gunneridae</taxon>
        <taxon>Pentapetalae</taxon>
        <taxon>rosids</taxon>
        <taxon>fabids</taxon>
        <taxon>Fabales</taxon>
        <taxon>Fabaceae</taxon>
        <taxon>Papilionoideae</taxon>
        <taxon>50 kb inversion clade</taxon>
        <taxon>NPAAA clade</taxon>
        <taxon>indigoferoid/millettioid clade</taxon>
        <taxon>Phaseoleae</taxon>
        <taxon>Psophocarpus</taxon>
    </lineage>
</organism>
<protein>
    <submittedName>
        <fullName evidence="1">Uncharacterized protein</fullName>
    </submittedName>
</protein>
<accession>A0AAN9S6V5</accession>
<name>A0AAN9S6V5_PSOTE</name>
<reference evidence="1 2" key="1">
    <citation type="submission" date="2024-01" db="EMBL/GenBank/DDBJ databases">
        <title>The genomes of 5 underutilized Papilionoideae crops provide insights into root nodulation and disease resistanc.</title>
        <authorList>
            <person name="Jiang F."/>
        </authorList>
    </citation>
    <scope>NUCLEOTIDE SEQUENCE [LARGE SCALE GENOMIC DNA]</scope>
    <source>
        <strain evidence="1">DUOXIRENSHENG_FW03</strain>
        <tissue evidence="1">Leaves</tissue>
    </source>
</reference>